<organism evidence="11 12">
    <name type="scientific">Rhizobium rhizogenes</name>
    <name type="common">Agrobacterium rhizogenes</name>
    <dbReference type="NCBI Taxonomy" id="359"/>
    <lineage>
        <taxon>Bacteria</taxon>
        <taxon>Pseudomonadati</taxon>
        <taxon>Pseudomonadota</taxon>
        <taxon>Alphaproteobacteria</taxon>
        <taxon>Hyphomicrobiales</taxon>
        <taxon>Rhizobiaceae</taxon>
        <taxon>Rhizobium/Agrobacterium group</taxon>
        <taxon>Rhizobium</taxon>
    </lineage>
</organism>
<reference evidence="11 12" key="1">
    <citation type="submission" date="2018-04" db="EMBL/GenBank/DDBJ databases">
        <authorList>
            <person name="Hagen T."/>
        </authorList>
    </citation>
    <scope>NUCLEOTIDE SEQUENCE [LARGE SCALE GENOMIC DNA]</scope>
    <source>
        <strain evidence="11 12">TPD7009</strain>
    </source>
</reference>
<evidence type="ECO:0000256" key="8">
    <source>
        <dbReference type="SAM" id="Phobius"/>
    </source>
</evidence>
<evidence type="ECO:0000256" key="1">
    <source>
        <dbReference type="ARBA" id="ARBA00004651"/>
    </source>
</evidence>
<evidence type="ECO:0000256" key="5">
    <source>
        <dbReference type="ARBA" id="ARBA00023136"/>
    </source>
</evidence>
<evidence type="ECO:0000313" key="11">
    <source>
        <dbReference type="EMBL" id="PVE55245.1"/>
    </source>
</evidence>
<feature type="coiled-coil region" evidence="6">
    <location>
        <begin position="229"/>
        <end position="386"/>
    </location>
</feature>
<evidence type="ECO:0000259" key="9">
    <source>
        <dbReference type="Pfam" id="PF02706"/>
    </source>
</evidence>
<dbReference type="GO" id="GO:0005886">
    <property type="term" value="C:plasma membrane"/>
    <property type="evidence" value="ECO:0007669"/>
    <property type="project" value="UniProtKB-SubCell"/>
</dbReference>
<evidence type="ECO:0000313" key="12">
    <source>
        <dbReference type="Proteomes" id="UP000244335"/>
    </source>
</evidence>
<dbReference type="Proteomes" id="UP000244335">
    <property type="component" value="Unassembled WGS sequence"/>
</dbReference>
<protein>
    <submittedName>
        <fullName evidence="11">Lipopolysaccharide biosynthesis protein</fullName>
    </submittedName>
</protein>
<dbReference type="AlphaFoldDB" id="A0AA92H9T6"/>
<dbReference type="InterPro" id="IPR050445">
    <property type="entry name" value="Bact_polysacc_biosynth/exp"/>
</dbReference>
<keyword evidence="5 8" id="KW-0472">Membrane</keyword>
<dbReference type="Pfam" id="PF02706">
    <property type="entry name" value="Wzz"/>
    <property type="match status" value="1"/>
</dbReference>
<proteinExistence type="predicted"/>
<evidence type="ECO:0000256" key="7">
    <source>
        <dbReference type="SAM" id="MobiDB-lite"/>
    </source>
</evidence>
<keyword evidence="6" id="KW-0175">Coiled coil</keyword>
<evidence type="ECO:0000259" key="10">
    <source>
        <dbReference type="Pfam" id="PF13807"/>
    </source>
</evidence>
<name>A0AA92H9T6_RHIRH</name>
<feature type="domain" description="Polysaccharide chain length determinant N-terminal" evidence="9">
    <location>
        <begin position="39"/>
        <end position="124"/>
    </location>
</feature>
<sequence>MYEYPKQKRVERPTPEPLPRPTLDARPVTSSGPIITPGNIFLWLRRGLFVILLFAIIGAAAGVAFGVLVKPRYTASMDILLPPPSGQVLPNELTVPALQSEAQILDMSSKILLLNSGNVLRRTVEREQLQQLPEFNPSLEPGFNLMEALGLSSPKPPGDQTLTSMRILDKRIKVSRQGGTYLVNITLWTRDPERSVKILATLAESFRQELEAGRSDLAKNASAALATRLEELRGAATEAANAVVEFRQKNNLQDLGSVGSVNIQSLSQLNTRLNDANSRLQDVRERYKKLSQTSANGVAGTSSLSSPLLDTLRSQYSVLKQQYDELALTYGERYPKLAASRAQLATLRSEIARETDRVLQSVKIEMDQAQSAVDSLRSQINTAQGRVSNDDAAQVELQDLQRNAEAKAALYDTFLKRAGETGEQEQLNVSNLRIVTEPVPPERRNFPPPTSLLAIGGLIAGLLLGVFFVIAGRTLIELRRNDWRFERLV</sequence>
<comment type="caution">
    <text evidence="11">The sequence shown here is derived from an EMBL/GenBank/DDBJ whole genome shotgun (WGS) entry which is preliminary data.</text>
</comment>
<keyword evidence="3 8" id="KW-0812">Transmembrane</keyword>
<dbReference type="Pfam" id="PF13807">
    <property type="entry name" value="GNVR"/>
    <property type="match status" value="1"/>
</dbReference>
<dbReference type="InterPro" id="IPR003856">
    <property type="entry name" value="LPS_length_determ_N"/>
</dbReference>
<evidence type="ECO:0000256" key="2">
    <source>
        <dbReference type="ARBA" id="ARBA00022475"/>
    </source>
</evidence>
<accession>A0AA92H9T6</accession>
<dbReference type="EMBL" id="QDFR01000002">
    <property type="protein sequence ID" value="PVE55245.1"/>
    <property type="molecule type" value="Genomic_DNA"/>
</dbReference>
<dbReference type="RefSeq" id="WP_116492933.1">
    <property type="nucleotide sequence ID" value="NZ_QDFR01000002.1"/>
</dbReference>
<gene>
    <name evidence="11" type="ORF">DC430_08520</name>
</gene>
<keyword evidence="2" id="KW-1003">Cell membrane</keyword>
<feature type="transmembrane region" description="Helical" evidence="8">
    <location>
        <begin position="452"/>
        <end position="476"/>
    </location>
</feature>
<evidence type="ECO:0000256" key="3">
    <source>
        <dbReference type="ARBA" id="ARBA00022692"/>
    </source>
</evidence>
<feature type="transmembrane region" description="Helical" evidence="8">
    <location>
        <begin position="48"/>
        <end position="69"/>
    </location>
</feature>
<evidence type="ECO:0000256" key="6">
    <source>
        <dbReference type="SAM" id="Coils"/>
    </source>
</evidence>
<dbReference type="GO" id="GO:0004713">
    <property type="term" value="F:protein tyrosine kinase activity"/>
    <property type="evidence" value="ECO:0007669"/>
    <property type="project" value="TreeGrafter"/>
</dbReference>
<dbReference type="PANTHER" id="PTHR32309:SF13">
    <property type="entry name" value="FERRIC ENTEROBACTIN TRANSPORT PROTEIN FEPE"/>
    <property type="match status" value="1"/>
</dbReference>
<comment type="subcellular location">
    <subcellularLocation>
        <location evidence="1">Cell membrane</location>
        <topology evidence="1">Multi-pass membrane protein</topology>
    </subcellularLocation>
</comment>
<dbReference type="InterPro" id="IPR032807">
    <property type="entry name" value="GNVR"/>
</dbReference>
<keyword evidence="4 8" id="KW-1133">Transmembrane helix</keyword>
<evidence type="ECO:0000256" key="4">
    <source>
        <dbReference type="ARBA" id="ARBA00022989"/>
    </source>
</evidence>
<feature type="region of interest" description="Disordered" evidence="7">
    <location>
        <begin position="1"/>
        <end position="30"/>
    </location>
</feature>
<feature type="domain" description="Tyrosine-protein kinase G-rich" evidence="10">
    <location>
        <begin position="394"/>
        <end position="471"/>
    </location>
</feature>
<feature type="compositionally biased region" description="Basic and acidic residues" evidence="7">
    <location>
        <begin position="1"/>
        <end position="14"/>
    </location>
</feature>
<dbReference type="PANTHER" id="PTHR32309">
    <property type="entry name" value="TYROSINE-PROTEIN KINASE"/>
    <property type="match status" value="1"/>
</dbReference>